<evidence type="ECO:0000313" key="4">
    <source>
        <dbReference type="Proteomes" id="UP000298416"/>
    </source>
</evidence>
<feature type="domain" description="Smr" evidence="2">
    <location>
        <begin position="260"/>
        <end position="370"/>
    </location>
</feature>
<name>A0A8X8WEI1_SALSN</name>
<dbReference type="PANTHER" id="PTHR47812:SF2">
    <property type="entry name" value="SMR (SMALL MUTS RELATED) DOMAIN-CONTAINING PROTEIN"/>
    <property type="match status" value="1"/>
</dbReference>
<dbReference type="EMBL" id="PNBA02000018">
    <property type="protein sequence ID" value="KAG6392839.1"/>
    <property type="molecule type" value="Genomic_DNA"/>
</dbReference>
<accession>A0A8X8WEI1</accession>
<dbReference type="SUPFAM" id="SSF160443">
    <property type="entry name" value="SMR domain-like"/>
    <property type="match status" value="1"/>
</dbReference>
<dbReference type="InterPro" id="IPR013899">
    <property type="entry name" value="DUF1771"/>
</dbReference>
<reference evidence="3" key="2">
    <citation type="submission" date="2020-08" db="EMBL/GenBank/DDBJ databases">
        <title>Plant Genome Project.</title>
        <authorList>
            <person name="Zhang R.-G."/>
        </authorList>
    </citation>
    <scope>NUCLEOTIDE SEQUENCE</scope>
    <source>
        <strain evidence="3">Huo1</strain>
        <tissue evidence="3">Leaf</tissue>
    </source>
</reference>
<dbReference type="PROSITE" id="PS50828">
    <property type="entry name" value="SMR"/>
    <property type="match status" value="1"/>
</dbReference>
<dbReference type="SMART" id="SM00463">
    <property type="entry name" value="SMR"/>
    <property type="match status" value="1"/>
</dbReference>
<dbReference type="InterPro" id="IPR002625">
    <property type="entry name" value="Smr_dom"/>
</dbReference>
<sequence>MSSGGAGNRAKAQSISGWTDFDLNQRRKQQGAADNHDSNPYPSLSALTAPRKNESLLDKPFSSVLAPSIAFPSLKDVKSSNFPATAATAKLAYGKLKDHHPWADESLIQDVLAGVNDNVDEALSLLEAMVVTDHHQVDKKEVEASYNSFDSSAGNHRQSVDEGSSLQLLDIIKSLPVEPEPEWGEDDIYLIHRKDAIRMMRSASRHSKSANDAYIRGDHAAAHHFSVKAQQEWAAAEMFNANAAKEILDLRNCKNDPWSLDLHGLHAAEAVKALHEHLMSVESLLSQQGMLKESSVSVAASAQLSGQLEMEKFGRRHPTSRQRITLLQVITGKGNHSRGSAALPSAIRNFLSEKGYNFDETRPGVIMLVMFSYLLLQIYHEFSGLNMELLYMYYKVSISEQDLVL</sequence>
<evidence type="ECO:0000256" key="1">
    <source>
        <dbReference type="SAM" id="MobiDB-lite"/>
    </source>
</evidence>
<feature type="region of interest" description="Disordered" evidence="1">
    <location>
        <begin position="1"/>
        <end position="46"/>
    </location>
</feature>
<gene>
    <name evidence="3" type="ORF">SASPL_147067</name>
</gene>
<reference evidence="3" key="1">
    <citation type="submission" date="2018-01" db="EMBL/GenBank/DDBJ databases">
        <authorList>
            <person name="Mao J.F."/>
        </authorList>
    </citation>
    <scope>NUCLEOTIDE SEQUENCE</scope>
    <source>
        <strain evidence="3">Huo1</strain>
        <tissue evidence="3">Leaf</tissue>
    </source>
</reference>
<dbReference type="Proteomes" id="UP000298416">
    <property type="component" value="Unassembled WGS sequence"/>
</dbReference>
<proteinExistence type="predicted"/>
<protein>
    <recommendedName>
        <fullName evidence="2">Smr domain-containing protein</fullName>
    </recommendedName>
</protein>
<dbReference type="Gene3D" id="3.30.1370.110">
    <property type="match status" value="1"/>
</dbReference>
<dbReference type="InterPro" id="IPR036063">
    <property type="entry name" value="Smr_dom_sf"/>
</dbReference>
<dbReference type="PANTHER" id="PTHR47812">
    <property type="entry name" value="SMR (SMALL MUTS RELATED) DOMAIN-CONTAINING PROTEIN"/>
    <property type="match status" value="1"/>
</dbReference>
<organism evidence="3">
    <name type="scientific">Salvia splendens</name>
    <name type="common">Scarlet sage</name>
    <dbReference type="NCBI Taxonomy" id="180675"/>
    <lineage>
        <taxon>Eukaryota</taxon>
        <taxon>Viridiplantae</taxon>
        <taxon>Streptophyta</taxon>
        <taxon>Embryophyta</taxon>
        <taxon>Tracheophyta</taxon>
        <taxon>Spermatophyta</taxon>
        <taxon>Magnoliopsida</taxon>
        <taxon>eudicotyledons</taxon>
        <taxon>Gunneridae</taxon>
        <taxon>Pentapetalae</taxon>
        <taxon>asterids</taxon>
        <taxon>lamiids</taxon>
        <taxon>Lamiales</taxon>
        <taxon>Lamiaceae</taxon>
        <taxon>Nepetoideae</taxon>
        <taxon>Mentheae</taxon>
        <taxon>Salviinae</taxon>
        <taxon>Salvia</taxon>
        <taxon>Salvia subgen. Calosphace</taxon>
        <taxon>core Calosphace</taxon>
    </lineage>
</organism>
<dbReference type="AlphaFoldDB" id="A0A8X8WEI1"/>
<evidence type="ECO:0000313" key="3">
    <source>
        <dbReference type="EMBL" id="KAG6392839.1"/>
    </source>
</evidence>
<keyword evidence="4" id="KW-1185">Reference proteome</keyword>
<dbReference type="SMART" id="SM01162">
    <property type="entry name" value="DUF1771"/>
    <property type="match status" value="1"/>
</dbReference>
<evidence type="ECO:0000259" key="2">
    <source>
        <dbReference type="PROSITE" id="PS50828"/>
    </source>
</evidence>
<dbReference type="Pfam" id="PF08590">
    <property type="entry name" value="DUF1771"/>
    <property type="match status" value="1"/>
</dbReference>
<comment type="caution">
    <text evidence="3">The sequence shown here is derived from an EMBL/GenBank/DDBJ whole genome shotgun (WGS) entry which is preliminary data.</text>
</comment>